<comment type="caution">
    <text evidence="8">The sequence shown here is derived from an EMBL/GenBank/DDBJ whole genome shotgun (WGS) entry which is preliminary data.</text>
</comment>
<gene>
    <name evidence="8" type="ORF">Pth03_64980</name>
</gene>
<dbReference type="EMBL" id="BOOR01000060">
    <property type="protein sequence ID" value="GII58109.1"/>
    <property type="molecule type" value="Genomic_DNA"/>
</dbReference>
<dbReference type="InterPro" id="IPR039425">
    <property type="entry name" value="RNA_pol_sigma-70-like"/>
</dbReference>
<dbReference type="InterPro" id="IPR013325">
    <property type="entry name" value="RNA_pol_sigma_r2"/>
</dbReference>
<dbReference type="GO" id="GO:0000428">
    <property type="term" value="C:DNA-directed RNA polymerase complex"/>
    <property type="evidence" value="ECO:0007669"/>
    <property type="project" value="UniProtKB-KW"/>
</dbReference>
<dbReference type="Gene3D" id="1.10.10.10">
    <property type="entry name" value="Winged helix-like DNA-binding domain superfamily/Winged helix DNA-binding domain"/>
    <property type="match status" value="1"/>
</dbReference>
<protein>
    <submittedName>
        <fullName evidence="8">DNA-directed RNA polymerase sigma-70 factor</fullName>
    </submittedName>
</protein>
<evidence type="ECO:0000256" key="5">
    <source>
        <dbReference type="ARBA" id="ARBA00023163"/>
    </source>
</evidence>
<dbReference type="SUPFAM" id="SSF88659">
    <property type="entry name" value="Sigma3 and sigma4 domains of RNA polymerase sigma factors"/>
    <property type="match status" value="1"/>
</dbReference>
<dbReference type="NCBIfam" id="TIGR02937">
    <property type="entry name" value="sigma70-ECF"/>
    <property type="match status" value="1"/>
</dbReference>
<accession>A0A8J4DCQ2</accession>
<feature type="domain" description="RNA polymerase sigma factor 70 region 4 type 2" evidence="7">
    <location>
        <begin position="132"/>
        <end position="185"/>
    </location>
</feature>
<reference evidence="8" key="1">
    <citation type="submission" date="2021-01" db="EMBL/GenBank/DDBJ databases">
        <title>Whole genome shotgun sequence of Planotetraspora thailandica NBRC 104271.</title>
        <authorList>
            <person name="Komaki H."/>
            <person name="Tamura T."/>
        </authorList>
    </citation>
    <scope>NUCLEOTIDE SEQUENCE</scope>
    <source>
        <strain evidence="8">NBRC 104271</strain>
    </source>
</reference>
<dbReference type="GO" id="GO:0016987">
    <property type="term" value="F:sigma factor activity"/>
    <property type="evidence" value="ECO:0007669"/>
    <property type="project" value="UniProtKB-KW"/>
</dbReference>
<keyword evidence="5" id="KW-0804">Transcription</keyword>
<evidence type="ECO:0000256" key="1">
    <source>
        <dbReference type="ARBA" id="ARBA00010641"/>
    </source>
</evidence>
<dbReference type="SUPFAM" id="SSF88946">
    <property type="entry name" value="Sigma2 domain of RNA polymerase sigma factors"/>
    <property type="match status" value="1"/>
</dbReference>
<keyword evidence="3" id="KW-0731">Sigma factor</keyword>
<dbReference type="Pfam" id="PF04542">
    <property type="entry name" value="Sigma70_r2"/>
    <property type="match status" value="1"/>
</dbReference>
<dbReference type="InterPro" id="IPR007627">
    <property type="entry name" value="RNA_pol_sigma70_r2"/>
</dbReference>
<evidence type="ECO:0000259" key="7">
    <source>
        <dbReference type="Pfam" id="PF08281"/>
    </source>
</evidence>
<evidence type="ECO:0000259" key="6">
    <source>
        <dbReference type="Pfam" id="PF04542"/>
    </source>
</evidence>
<proteinExistence type="inferred from homology"/>
<dbReference type="PANTHER" id="PTHR43133:SF8">
    <property type="entry name" value="RNA POLYMERASE SIGMA FACTOR HI_1459-RELATED"/>
    <property type="match status" value="1"/>
</dbReference>
<dbReference type="InterPro" id="IPR014284">
    <property type="entry name" value="RNA_pol_sigma-70_dom"/>
</dbReference>
<feature type="domain" description="RNA polymerase sigma-70 region 2" evidence="6">
    <location>
        <begin position="38"/>
        <end position="102"/>
    </location>
</feature>
<evidence type="ECO:0000313" key="9">
    <source>
        <dbReference type="Proteomes" id="UP000605992"/>
    </source>
</evidence>
<dbReference type="GO" id="GO:0003677">
    <property type="term" value="F:DNA binding"/>
    <property type="evidence" value="ECO:0007669"/>
    <property type="project" value="UniProtKB-KW"/>
</dbReference>
<organism evidence="8 9">
    <name type="scientific">Planotetraspora thailandica</name>
    <dbReference type="NCBI Taxonomy" id="487172"/>
    <lineage>
        <taxon>Bacteria</taxon>
        <taxon>Bacillati</taxon>
        <taxon>Actinomycetota</taxon>
        <taxon>Actinomycetes</taxon>
        <taxon>Streptosporangiales</taxon>
        <taxon>Streptosporangiaceae</taxon>
        <taxon>Planotetraspora</taxon>
    </lineage>
</organism>
<dbReference type="Gene3D" id="1.10.1740.10">
    <property type="match status" value="1"/>
</dbReference>
<dbReference type="GO" id="GO:0006352">
    <property type="term" value="P:DNA-templated transcription initiation"/>
    <property type="evidence" value="ECO:0007669"/>
    <property type="project" value="InterPro"/>
</dbReference>
<dbReference type="InterPro" id="IPR036388">
    <property type="entry name" value="WH-like_DNA-bd_sf"/>
</dbReference>
<keyword evidence="2" id="KW-0805">Transcription regulation</keyword>
<dbReference type="AlphaFoldDB" id="A0A8J4DCQ2"/>
<evidence type="ECO:0000256" key="2">
    <source>
        <dbReference type="ARBA" id="ARBA00023015"/>
    </source>
</evidence>
<dbReference type="PANTHER" id="PTHR43133">
    <property type="entry name" value="RNA POLYMERASE ECF-TYPE SIGMA FACTO"/>
    <property type="match status" value="1"/>
</dbReference>
<dbReference type="Proteomes" id="UP000605992">
    <property type="component" value="Unassembled WGS sequence"/>
</dbReference>
<sequence>MGGAARAGREIGVLTESDVELVLAAQSGDAAGLGVLLSRHMAGMQAVALSLLGYGPDAEDAVQDAMLVAVRRIGDLRDPAAAGPWLRTVVRNVCRMRLRESRALPYGDMEALGLPSAEPTQEELLDGGSMRDWVWHALGELSEPIRLVALLRYFSDVSSYDQIAELCGVPVGTVRSRLNQARAKLADALRATADLAHDDSASFTRARRQEAEEMMAAAQRGAFADVVKEQWWPEAEFVGPNGERPGPGGGSGRDFAVWAMDFDLSNGVRQRISNVVAGRDLTIWEAELISPPDNPDHCPPGVVWLHGLREGRVRRLRLFHPRPAL</sequence>
<keyword evidence="9" id="KW-1185">Reference proteome</keyword>
<keyword evidence="8" id="KW-0240">DNA-directed RNA polymerase</keyword>
<dbReference type="Pfam" id="PF08281">
    <property type="entry name" value="Sigma70_r4_2"/>
    <property type="match status" value="1"/>
</dbReference>
<dbReference type="InterPro" id="IPR013324">
    <property type="entry name" value="RNA_pol_sigma_r3/r4-like"/>
</dbReference>
<dbReference type="CDD" id="cd06171">
    <property type="entry name" value="Sigma70_r4"/>
    <property type="match status" value="1"/>
</dbReference>
<evidence type="ECO:0000313" key="8">
    <source>
        <dbReference type="EMBL" id="GII58109.1"/>
    </source>
</evidence>
<name>A0A8J4DCQ2_9ACTN</name>
<evidence type="ECO:0000256" key="3">
    <source>
        <dbReference type="ARBA" id="ARBA00023082"/>
    </source>
</evidence>
<comment type="similarity">
    <text evidence="1">Belongs to the sigma-70 factor family. ECF subfamily.</text>
</comment>
<evidence type="ECO:0000256" key="4">
    <source>
        <dbReference type="ARBA" id="ARBA00023125"/>
    </source>
</evidence>
<dbReference type="InterPro" id="IPR013249">
    <property type="entry name" value="RNA_pol_sigma70_r4_t2"/>
</dbReference>
<keyword evidence="4" id="KW-0238">DNA-binding</keyword>